<reference evidence="1" key="2">
    <citation type="submission" date="2020-07" db="EMBL/GenBank/DDBJ databases">
        <authorList>
            <person name="Vera ALvarez R."/>
            <person name="Arias-Moreno D.M."/>
            <person name="Jimenez-Jacinto V."/>
            <person name="Jimenez-Bremont J.F."/>
            <person name="Swaminathan K."/>
            <person name="Moose S.P."/>
            <person name="Guerrero-Gonzalez M.L."/>
            <person name="Marino-Ramirez L."/>
            <person name="Landsman D."/>
            <person name="Rodriguez-Kessler M."/>
            <person name="Delgado-Sanchez P."/>
        </authorList>
    </citation>
    <scope>NUCLEOTIDE SEQUENCE</scope>
    <source>
        <tissue evidence="1">Cladode</tissue>
    </source>
</reference>
<organism evidence="1">
    <name type="scientific">Opuntia streptacantha</name>
    <name type="common">Prickly pear cactus</name>
    <name type="synonym">Opuntia cardona</name>
    <dbReference type="NCBI Taxonomy" id="393608"/>
    <lineage>
        <taxon>Eukaryota</taxon>
        <taxon>Viridiplantae</taxon>
        <taxon>Streptophyta</taxon>
        <taxon>Embryophyta</taxon>
        <taxon>Tracheophyta</taxon>
        <taxon>Spermatophyta</taxon>
        <taxon>Magnoliopsida</taxon>
        <taxon>eudicotyledons</taxon>
        <taxon>Gunneridae</taxon>
        <taxon>Pentapetalae</taxon>
        <taxon>Caryophyllales</taxon>
        <taxon>Cactineae</taxon>
        <taxon>Cactaceae</taxon>
        <taxon>Opuntioideae</taxon>
        <taxon>Opuntia</taxon>
    </lineage>
</organism>
<name>A0A7C8YF77_OPUST</name>
<accession>A0A7C8YF77</accession>
<sequence length="117" mass="13352">MLGVSFLGPVAFSESMGVRAFIVMNHPSLHVLWSSICAFTKSFTCLPICMHLKRDTYTLYGHFRPCFCGWLKQFNHSHPPSTNFNPSYQQQNFTATILNSLQPTSTNFTHLPPLIYH</sequence>
<dbReference type="EMBL" id="GISG01012570">
    <property type="protein sequence ID" value="MBA4616615.1"/>
    <property type="molecule type" value="Transcribed_RNA"/>
</dbReference>
<reference evidence="1" key="1">
    <citation type="journal article" date="2013" name="J. Plant Res.">
        <title>Effect of fungi and light on seed germination of three Opuntia species from semiarid lands of central Mexico.</title>
        <authorList>
            <person name="Delgado-Sanchez P."/>
            <person name="Jimenez-Bremont J.F."/>
            <person name="Guerrero-Gonzalez Mde L."/>
            <person name="Flores J."/>
        </authorList>
    </citation>
    <scope>NUCLEOTIDE SEQUENCE</scope>
    <source>
        <tissue evidence="1">Cladode</tissue>
    </source>
</reference>
<dbReference type="AlphaFoldDB" id="A0A7C8YF77"/>
<proteinExistence type="predicted"/>
<protein>
    <submittedName>
        <fullName evidence="1">Uncharacterized protein</fullName>
    </submittedName>
</protein>
<evidence type="ECO:0000313" key="1">
    <source>
        <dbReference type="EMBL" id="MBA4616615.1"/>
    </source>
</evidence>